<keyword evidence="4 15" id="KW-0813">Transport</keyword>
<dbReference type="Proteomes" id="UP001239994">
    <property type="component" value="Unassembled WGS sequence"/>
</dbReference>
<accession>A0AAD8ZPF1</accession>
<dbReference type="AlphaFoldDB" id="A0AAD8ZPF1"/>
<evidence type="ECO:0000256" key="10">
    <source>
        <dbReference type="ARBA" id="ARBA00022989"/>
    </source>
</evidence>
<evidence type="ECO:0000256" key="4">
    <source>
        <dbReference type="ARBA" id="ARBA00022448"/>
    </source>
</evidence>
<comment type="subunit">
    <text evidence="15">Component of the uniplex complex. Interacts (via the transmembrane region) with MCU (via the first transmembrane region); the interaction is direct.</text>
</comment>
<evidence type="ECO:0000256" key="8">
    <source>
        <dbReference type="ARBA" id="ARBA00022837"/>
    </source>
</evidence>
<keyword evidence="5 15" id="KW-0109">Calcium transport</keyword>
<evidence type="ECO:0000256" key="3">
    <source>
        <dbReference type="ARBA" id="ARBA00022180"/>
    </source>
</evidence>
<proteinExistence type="inferred from homology"/>
<evidence type="ECO:0000256" key="6">
    <source>
        <dbReference type="ARBA" id="ARBA00022692"/>
    </source>
</evidence>
<evidence type="ECO:0000256" key="7">
    <source>
        <dbReference type="ARBA" id="ARBA00022792"/>
    </source>
</evidence>
<dbReference type="GO" id="GO:1990246">
    <property type="term" value="C:uniplex complex"/>
    <property type="evidence" value="ECO:0007669"/>
    <property type="project" value="UniProtKB-UniRule"/>
</dbReference>
<evidence type="ECO:0000313" key="16">
    <source>
        <dbReference type="EMBL" id="KAK1803069.1"/>
    </source>
</evidence>
<dbReference type="InterPro" id="IPR018782">
    <property type="entry name" value="MCU_reg"/>
</dbReference>
<dbReference type="EMBL" id="JAROKS010000006">
    <property type="protein sequence ID" value="KAK1803069.1"/>
    <property type="molecule type" value="Genomic_DNA"/>
</dbReference>
<keyword evidence="9 15" id="KW-0809">Transit peptide</keyword>
<dbReference type="GO" id="GO:0036444">
    <property type="term" value="P:calcium import into the mitochondrion"/>
    <property type="evidence" value="ECO:0007669"/>
    <property type="project" value="UniProtKB-UniRule"/>
</dbReference>
<gene>
    <name evidence="16" type="ORF">P4O66_021600</name>
</gene>
<evidence type="ECO:0000256" key="9">
    <source>
        <dbReference type="ARBA" id="ARBA00022946"/>
    </source>
</evidence>
<comment type="function">
    <text evidence="15">Essential regulatory subunit of the mitochondrial calcium uniporter complex (uniplex), a complex that mediates calcium uptake into mitochondria.</text>
</comment>
<evidence type="ECO:0000256" key="14">
    <source>
        <dbReference type="ARBA" id="ARBA00031235"/>
    </source>
</evidence>
<sequence>AFRGVTYPQTPTGARTRNMANVPAGLLRTFLFGSGRVLTRNTRLNSGNAKGPILSRNVVTSTSGAILPKPDKAPFGLTRITVVVVPFLYMGTLLSKHFAAVLEENDIFVPDNDDDDD</sequence>
<keyword evidence="11 15" id="KW-0406">Ion transport</keyword>
<feature type="non-terminal residue" evidence="16">
    <location>
        <position position="117"/>
    </location>
</feature>
<name>A0AAD8ZPF1_9TELE</name>
<keyword evidence="7 15" id="KW-0999">Mitochondrion inner membrane</keyword>
<evidence type="ECO:0000256" key="11">
    <source>
        <dbReference type="ARBA" id="ARBA00023065"/>
    </source>
</evidence>
<comment type="subcellular location">
    <subcellularLocation>
        <location evidence="1 15">Mitochondrion inner membrane</location>
        <topology evidence="1 15">Single-pass membrane protein</topology>
    </subcellularLocation>
</comment>
<keyword evidence="8 15" id="KW-0106">Calcium</keyword>
<dbReference type="PANTHER" id="PTHR33904:SF1">
    <property type="entry name" value="ESSENTIAL MCU REGULATOR, MITOCHONDRIAL"/>
    <property type="match status" value="1"/>
</dbReference>
<organism evidence="16 17">
    <name type="scientific">Electrophorus voltai</name>
    <dbReference type="NCBI Taxonomy" id="2609070"/>
    <lineage>
        <taxon>Eukaryota</taxon>
        <taxon>Metazoa</taxon>
        <taxon>Chordata</taxon>
        <taxon>Craniata</taxon>
        <taxon>Vertebrata</taxon>
        <taxon>Euteleostomi</taxon>
        <taxon>Actinopterygii</taxon>
        <taxon>Neopterygii</taxon>
        <taxon>Teleostei</taxon>
        <taxon>Ostariophysi</taxon>
        <taxon>Gymnotiformes</taxon>
        <taxon>Gymnotoidei</taxon>
        <taxon>Gymnotidae</taxon>
        <taxon>Electrophorus</taxon>
    </lineage>
</organism>
<evidence type="ECO:0000256" key="2">
    <source>
        <dbReference type="ARBA" id="ARBA00008958"/>
    </source>
</evidence>
<evidence type="ECO:0000256" key="15">
    <source>
        <dbReference type="RuleBase" id="RU369077"/>
    </source>
</evidence>
<keyword evidence="13" id="KW-0472">Membrane</keyword>
<keyword evidence="6" id="KW-0812">Transmembrane</keyword>
<evidence type="ECO:0000256" key="12">
    <source>
        <dbReference type="ARBA" id="ARBA00023128"/>
    </source>
</evidence>
<protein>
    <recommendedName>
        <fullName evidence="3 15">Essential MCU regulator, mitochondrial</fullName>
    </recommendedName>
    <alternativeName>
        <fullName evidence="14 15">Single-pass membrane protein with aspartate-rich tail 1, mitochondrial</fullName>
    </alternativeName>
</protein>
<comment type="similarity">
    <text evidence="2 15">Belongs to the SMDT1/EMRE family.</text>
</comment>
<evidence type="ECO:0000256" key="13">
    <source>
        <dbReference type="ARBA" id="ARBA00023136"/>
    </source>
</evidence>
<comment type="caution">
    <text evidence="16">The sequence shown here is derived from an EMBL/GenBank/DDBJ whole genome shotgun (WGS) entry which is preliminary data.</text>
</comment>
<dbReference type="Pfam" id="PF10161">
    <property type="entry name" value="DDDD"/>
    <property type="match status" value="1"/>
</dbReference>
<dbReference type="GO" id="GO:0051560">
    <property type="term" value="P:mitochondrial calcium ion homeostasis"/>
    <property type="evidence" value="ECO:0007669"/>
    <property type="project" value="UniProtKB-UniRule"/>
</dbReference>
<reference evidence="16" key="1">
    <citation type="submission" date="2023-03" db="EMBL/GenBank/DDBJ databases">
        <title>Electrophorus voltai genome.</title>
        <authorList>
            <person name="Bian C."/>
        </authorList>
    </citation>
    <scope>NUCLEOTIDE SEQUENCE</scope>
    <source>
        <strain evidence="16">CB-2022</strain>
        <tissue evidence="16">Muscle</tissue>
    </source>
</reference>
<evidence type="ECO:0000256" key="1">
    <source>
        <dbReference type="ARBA" id="ARBA00004434"/>
    </source>
</evidence>
<evidence type="ECO:0000313" key="17">
    <source>
        <dbReference type="Proteomes" id="UP001239994"/>
    </source>
</evidence>
<dbReference type="PANTHER" id="PTHR33904">
    <property type="entry name" value="ESSENTIAL MCU REGULATOR, MITOCHONDRIAL"/>
    <property type="match status" value="1"/>
</dbReference>
<keyword evidence="10" id="KW-1133">Transmembrane helix</keyword>
<keyword evidence="17" id="KW-1185">Reference proteome</keyword>
<evidence type="ECO:0000256" key="5">
    <source>
        <dbReference type="ARBA" id="ARBA00022568"/>
    </source>
</evidence>
<keyword evidence="12 15" id="KW-0496">Mitochondrion</keyword>